<dbReference type="OrthoDB" id="92254at2"/>
<dbReference type="InterPro" id="IPR008258">
    <property type="entry name" value="Transglycosylase_SLT_dom_1"/>
</dbReference>
<sequence>MRARVRVLLLVCGLCLAMNQPAYAGSQAEEKLSDSVRVLLRQAVQAGLPNLRPFASREDESRFYRWRDVMGQRLQRYIPAALERETLLNAVDYEAHRAGLEPALVLGVMEVESRFKPTAHSHAGAIGLMQVMPFWAHSIGDGHVTRLYHARVNIRYGSVILRHYLDRENGDVVRALARYNGSLGQTTYAYSVLRASHKYK</sequence>
<proteinExistence type="inferred from homology"/>
<comment type="similarity">
    <text evidence="1">Belongs to the transglycosylase Slt family.</text>
</comment>
<dbReference type="SUPFAM" id="SSF53955">
    <property type="entry name" value="Lysozyme-like"/>
    <property type="match status" value="1"/>
</dbReference>
<comment type="caution">
    <text evidence="4">The sequence shown here is derived from an EMBL/GenBank/DDBJ whole genome shotgun (WGS) entry which is preliminary data.</text>
</comment>
<evidence type="ECO:0000259" key="3">
    <source>
        <dbReference type="Pfam" id="PF01464"/>
    </source>
</evidence>
<gene>
    <name evidence="4" type="ORF">DFR44_10677</name>
</gene>
<evidence type="ECO:0000256" key="1">
    <source>
        <dbReference type="ARBA" id="ARBA00007734"/>
    </source>
</evidence>
<feature type="signal peptide" evidence="2">
    <location>
        <begin position="1"/>
        <end position="24"/>
    </location>
</feature>
<dbReference type="PANTHER" id="PTHR37423:SF2">
    <property type="entry name" value="MEMBRANE-BOUND LYTIC MUREIN TRANSGLYCOSYLASE C"/>
    <property type="match status" value="1"/>
</dbReference>
<dbReference type="Proteomes" id="UP000294480">
    <property type="component" value="Unassembled WGS sequence"/>
</dbReference>
<dbReference type="CDD" id="cd00254">
    <property type="entry name" value="LT-like"/>
    <property type="match status" value="1"/>
</dbReference>
<reference evidence="4 5" key="1">
    <citation type="submission" date="2019-03" db="EMBL/GenBank/DDBJ databases">
        <title>Genomic Encyclopedia of Type Strains, Phase IV (KMG-IV): sequencing the most valuable type-strain genomes for metagenomic binning, comparative biology and taxonomic classification.</title>
        <authorList>
            <person name="Goeker M."/>
        </authorList>
    </citation>
    <scope>NUCLEOTIDE SEQUENCE [LARGE SCALE GENOMIC DNA]</scope>
    <source>
        <strain evidence="4 5">DSM 102852</strain>
    </source>
</reference>
<evidence type="ECO:0000256" key="2">
    <source>
        <dbReference type="SAM" id="SignalP"/>
    </source>
</evidence>
<dbReference type="RefSeq" id="WP_133619452.1">
    <property type="nucleotide sequence ID" value="NZ_SNZE01000006.1"/>
</dbReference>
<dbReference type="InterPro" id="IPR023346">
    <property type="entry name" value="Lysozyme-like_dom_sf"/>
</dbReference>
<name>A0A4R6Y984_9BURK</name>
<dbReference type="Pfam" id="PF01464">
    <property type="entry name" value="SLT"/>
    <property type="match status" value="1"/>
</dbReference>
<dbReference type="Gene3D" id="1.10.530.10">
    <property type="match status" value="1"/>
</dbReference>
<dbReference type="PANTHER" id="PTHR37423">
    <property type="entry name" value="SOLUBLE LYTIC MUREIN TRANSGLYCOSYLASE-RELATED"/>
    <property type="match status" value="1"/>
</dbReference>
<keyword evidence="2" id="KW-0732">Signal</keyword>
<organism evidence="4 5">
    <name type="scientific">Hydromonas duriensis</name>
    <dbReference type="NCBI Taxonomy" id="1527608"/>
    <lineage>
        <taxon>Bacteria</taxon>
        <taxon>Pseudomonadati</taxon>
        <taxon>Pseudomonadota</taxon>
        <taxon>Betaproteobacteria</taxon>
        <taxon>Burkholderiales</taxon>
        <taxon>Burkholderiaceae</taxon>
        <taxon>Hydromonas</taxon>
    </lineage>
</organism>
<feature type="chain" id="PRO_5020807279" evidence="2">
    <location>
        <begin position="25"/>
        <end position="200"/>
    </location>
</feature>
<evidence type="ECO:0000313" key="4">
    <source>
        <dbReference type="EMBL" id="TDR32014.1"/>
    </source>
</evidence>
<keyword evidence="5" id="KW-1185">Reference proteome</keyword>
<accession>A0A4R6Y984</accession>
<feature type="domain" description="Transglycosylase SLT" evidence="3">
    <location>
        <begin position="92"/>
        <end position="186"/>
    </location>
</feature>
<evidence type="ECO:0000313" key="5">
    <source>
        <dbReference type="Proteomes" id="UP000294480"/>
    </source>
</evidence>
<dbReference type="AlphaFoldDB" id="A0A4R6Y984"/>
<dbReference type="EMBL" id="SNZE01000006">
    <property type="protein sequence ID" value="TDR32014.1"/>
    <property type="molecule type" value="Genomic_DNA"/>
</dbReference>
<protein>
    <submittedName>
        <fullName evidence="4">Transglycosylase-like protein with SLT domain</fullName>
    </submittedName>
</protein>